<dbReference type="GO" id="GO:0004527">
    <property type="term" value="F:exonuclease activity"/>
    <property type="evidence" value="ECO:0007669"/>
    <property type="project" value="UniProtKB-KW"/>
</dbReference>
<keyword evidence="13" id="KW-1185">Reference proteome</keyword>
<proteinExistence type="predicted"/>
<dbReference type="OrthoDB" id="9758506at2"/>
<dbReference type="Gene3D" id="3.40.50.300">
    <property type="entry name" value="P-loop containing nucleotide triphosphate hydrolases"/>
    <property type="match status" value="4"/>
</dbReference>
<evidence type="ECO:0000256" key="4">
    <source>
        <dbReference type="ARBA" id="ARBA00022801"/>
    </source>
</evidence>
<dbReference type="GO" id="GO:0005524">
    <property type="term" value="F:ATP binding"/>
    <property type="evidence" value="ECO:0007669"/>
    <property type="project" value="UniProtKB-KW"/>
</dbReference>
<evidence type="ECO:0000256" key="6">
    <source>
        <dbReference type="ARBA" id="ARBA00022839"/>
    </source>
</evidence>
<sequence>MTLNFVLGKNQLDHHKEVMTLFDQDYQKDPNGQFFFLVPNHIKFESEVNILKHFNTNDKKLIATHNVQTFSFSRLAWYFLRDSKDYNLETLTQTKAAMILKNIVTNQQNELKVFKHMIDKPGFIDQMITQFQEFIDGQVQPDDIENVLQSDNDVFADKIKDLNLIYSSYLNAIQNYNTNDVQLDALAQFLNEKPDTSHYHFYIEGFSTFTATEMNLVKSMIINSNDLILSLVLENNSLDSTDATDFYYRPAKTYQQLLDFANSQKLPSKNYFAKDLRINNDLIKIEDYWIQSNEGKIPKNSKGHLNDQSTVQVWKSTDKQTEVSAVGGYIRRMVARQNYRYKDFLIVSRNLSEYSSFIESFMENNEIPYFIDLQKKMANHPFKRLIDLLFALKNGMQEDDVISLLRTELLIPDEFKDDIIGFRQAVDLTENYALAHGIGQRSWLGGEFKPMVKLDPEVDQIKINEFEQINLIKNYVKNVYSQLKRFWDEKSNSIDSVSFLYSFLTEKHVFDVLLRWQKQATEDNNLTLANQPEQIINLFNQILDEYISIFGDEKFKAEDFISILDAAFENATYSQIPSTLDAVSISEIGMIQPNNRKITIILGATSSNMPGATVSNNLVTDDERGYLNDNLNDGKYLPESDEVVNNAEPFLHDLIFTTGSDKLIFTYPNLSEDGKQQELSSYVKRIVDYFDLAIQDKLANPASDDVEANDILEYVSSKAATLNYLIRVMRSGLDKNEKIPNGWEYIKNQLIKEKPQETNLALTSLNYDNIPHDLNPETVADLYGKNINVSISQLETFYMNQYEYFLRYGLRLFPRQLFEITPAQTGSIFHAVLDGMVKKMNGEGTSFKDYAGKDEEIKIIVDELFNQQLQDPINMIFDASSRMRYISSKIKSTLVQLIKNMAVQGTRSNFVPKKSEVKFGRFEGKEDIPRLSYPLTDGHLINVRGKIDRIDEMLLDDEKAFLTIIDYKSSSRIFDYNQFLEGLTMQMPTYLQALDNSLDLFDVNGVEPKLGAAVYEHISNPFLNLEKNMQEDQLRKKLLSKYKLEGILLDDSDLLENFDTEARTKAGKFSKVSPVANFRNDIVSEEELNDILKYNQKKIIEAGETIYSGKLKLNPYRYKKITGLQYSDYRPIFEFDAMLKSNEYHDITEYGKAMVIKMIDKEINQEGGQNA</sequence>
<keyword evidence="1" id="KW-0540">Nuclease</keyword>
<keyword evidence="3" id="KW-0227">DNA damage</keyword>
<evidence type="ECO:0000259" key="11">
    <source>
        <dbReference type="Pfam" id="PF21445"/>
    </source>
</evidence>
<reference evidence="12 13" key="1">
    <citation type="submission" date="2017-05" db="EMBL/GenBank/DDBJ databases">
        <title>Lactobacillus nurukis nov., sp. nov., isolated from nuruk.</title>
        <authorList>
            <person name="Kim S.-J."/>
        </authorList>
    </citation>
    <scope>NUCLEOTIDE SEQUENCE [LARGE SCALE GENOMIC DNA]</scope>
    <source>
        <strain evidence="12 13">SYF10-1a</strain>
    </source>
</reference>
<keyword evidence="4" id="KW-0378">Hydrolase</keyword>
<dbReference type="GO" id="GO:0006310">
    <property type="term" value="P:DNA recombination"/>
    <property type="evidence" value="ECO:0007669"/>
    <property type="project" value="TreeGrafter"/>
</dbReference>
<evidence type="ECO:0000256" key="1">
    <source>
        <dbReference type="ARBA" id="ARBA00022722"/>
    </source>
</evidence>
<dbReference type="InterPro" id="IPR027417">
    <property type="entry name" value="P-loop_NTPase"/>
</dbReference>
<dbReference type="GO" id="GO:0006281">
    <property type="term" value="P:DNA repair"/>
    <property type="evidence" value="ECO:0007669"/>
    <property type="project" value="UniProtKB-KW"/>
</dbReference>
<keyword evidence="6" id="KW-0269">Exonuclease</keyword>
<dbReference type="RefSeq" id="WP_102196092.1">
    <property type="nucleotide sequence ID" value="NZ_NIPR01000017.1"/>
</dbReference>
<dbReference type="GO" id="GO:0003677">
    <property type="term" value="F:DNA binding"/>
    <property type="evidence" value="ECO:0007669"/>
    <property type="project" value="UniProtKB-KW"/>
</dbReference>
<feature type="domain" description="ATP-dependent helicase/deoxyribonuclease subunit B N-terminal" evidence="11">
    <location>
        <begin position="5"/>
        <end position="269"/>
    </location>
</feature>
<keyword evidence="7" id="KW-0067">ATP-binding</keyword>
<protein>
    <submittedName>
        <fullName evidence="12">Uncharacterized protein</fullName>
    </submittedName>
</protein>
<evidence type="ECO:0000313" key="12">
    <source>
        <dbReference type="EMBL" id="PMD70746.1"/>
    </source>
</evidence>
<evidence type="ECO:0000313" key="13">
    <source>
        <dbReference type="Proteomes" id="UP000235649"/>
    </source>
</evidence>
<dbReference type="PANTHER" id="PTHR30591:SF1">
    <property type="entry name" value="RECBCD ENZYME SUBUNIT RECC"/>
    <property type="match status" value="1"/>
</dbReference>
<evidence type="ECO:0000259" key="10">
    <source>
        <dbReference type="Pfam" id="PF12705"/>
    </source>
</evidence>
<evidence type="ECO:0000256" key="8">
    <source>
        <dbReference type="ARBA" id="ARBA00023125"/>
    </source>
</evidence>
<dbReference type="InterPro" id="IPR038726">
    <property type="entry name" value="PDDEXK_AddAB-type"/>
</dbReference>
<dbReference type="Pfam" id="PF12705">
    <property type="entry name" value="PDDEXK_1"/>
    <property type="match status" value="1"/>
</dbReference>
<comment type="caution">
    <text evidence="12">The sequence shown here is derived from an EMBL/GenBank/DDBJ whole genome shotgun (WGS) entry which is preliminary data.</text>
</comment>
<name>A0A2N7AUH6_9LACO</name>
<organism evidence="12 13">
    <name type="scientific">Companilactobacillus nuruki</name>
    <dbReference type="NCBI Taxonomy" id="1993540"/>
    <lineage>
        <taxon>Bacteria</taxon>
        <taxon>Bacillati</taxon>
        <taxon>Bacillota</taxon>
        <taxon>Bacilli</taxon>
        <taxon>Lactobacillales</taxon>
        <taxon>Lactobacillaceae</taxon>
        <taxon>Companilactobacillus</taxon>
    </lineage>
</organism>
<evidence type="ECO:0000256" key="3">
    <source>
        <dbReference type="ARBA" id="ARBA00022763"/>
    </source>
</evidence>
<dbReference type="AlphaFoldDB" id="A0A2N7AUH6"/>
<dbReference type="InterPro" id="IPR049035">
    <property type="entry name" value="ADDB_N"/>
</dbReference>
<keyword evidence="2" id="KW-0547">Nucleotide-binding</keyword>
<feature type="domain" description="PD-(D/E)XK endonuclease-like" evidence="10">
    <location>
        <begin position="789"/>
        <end position="1035"/>
    </location>
</feature>
<keyword evidence="8" id="KW-0238">DNA-binding</keyword>
<dbReference type="Proteomes" id="UP000235649">
    <property type="component" value="Unassembled WGS sequence"/>
</dbReference>
<keyword evidence="5" id="KW-0347">Helicase</keyword>
<evidence type="ECO:0000256" key="7">
    <source>
        <dbReference type="ARBA" id="ARBA00022840"/>
    </source>
</evidence>
<dbReference type="EMBL" id="NIPR01000017">
    <property type="protein sequence ID" value="PMD70746.1"/>
    <property type="molecule type" value="Genomic_DNA"/>
</dbReference>
<evidence type="ECO:0000256" key="5">
    <source>
        <dbReference type="ARBA" id="ARBA00022806"/>
    </source>
</evidence>
<evidence type="ECO:0000256" key="9">
    <source>
        <dbReference type="ARBA" id="ARBA00023204"/>
    </source>
</evidence>
<keyword evidence="9" id="KW-0234">DNA repair</keyword>
<gene>
    <name evidence="12" type="ORF">CBP76_06260</name>
</gene>
<dbReference type="SUPFAM" id="SSF52540">
    <property type="entry name" value="P-loop containing nucleoside triphosphate hydrolases"/>
    <property type="match status" value="1"/>
</dbReference>
<evidence type="ECO:0000256" key="2">
    <source>
        <dbReference type="ARBA" id="ARBA00022741"/>
    </source>
</evidence>
<dbReference type="Pfam" id="PF21445">
    <property type="entry name" value="ADDB_N"/>
    <property type="match status" value="1"/>
</dbReference>
<dbReference type="GO" id="GO:0004386">
    <property type="term" value="F:helicase activity"/>
    <property type="evidence" value="ECO:0007669"/>
    <property type="project" value="UniProtKB-KW"/>
</dbReference>
<accession>A0A2N7AUH6</accession>
<dbReference type="PANTHER" id="PTHR30591">
    <property type="entry name" value="RECBCD ENZYME SUBUNIT RECC"/>
    <property type="match status" value="1"/>
</dbReference>